<evidence type="ECO:0000259" key="6">
    <source>
        <dbReference type="Pfam" id="PF07730"/>
    </source>
</evidence>
<keyword evidence="8" id="KW-1185">Reference proteome</keyword>
<keyword evidence="1" id="KW-0808">Transferase</keyword>
<keyword evidence="4" id="KW-0812">Transmembrane</keyword>
<evidence type="ECO:0000313" key="8">
    <source>
        <dbReference type="Proteomes" id="UP001486888"/>
    </source>
</evidence>
<evidence type="ECO:0000256" key="2">
    <source>
        <dbReference type="ARBA" id="ARBA00022777"/>
    </source>
</evidence>
<dbReference type="Gene3D" id="3.30.565.10">
    <property type="entry name" value="Histidine kinase-like ATPase, C-terminal domain"/>
    <property type="match status" value="1"/>
</dbReference>
<evidence type="ECO:0000313" key="7">
    <source>
        <dbReference type="EMBL" id="XAO47185.1"/>
    </source>
</evidence>
<gene>
    <name evidence="7" type="ORF">QMQ05_06595</name>
</gene>
<dbReference type="Gene3D" id="1.20.5.1930">
    <property type="match status" value="1"/>
</dbReference>
<organism evidence="7 8">
    <name type="scientific">Glutamicibacter ectropisis</name>
    <dbReference type="NCBI Taxonomy" id="3046593"/>
    <lineage>
        <taxon>Bacteria</taxon>
        <taxon>Bacillati</taxon>
        <taxon>Actinomycetota</taxon>
        <taxon>Actinomycetes</taxon>
        <taxon>Micrococcales</taxon>
        <taxon>Micrococcaceae</taxon>
        <taxon>Glutamicibacter</taxon>
    </lineage>
</organism>
<dbReference type="EMBL" id="CP125942">
    <property type="protein sequence ID" value="XAO47185.1"/>
    <property type="molecule type" value="Genomic_DNA"/>
</dbReference>
<protein>
    <submittedName>
        <fullName evidence="7">Histidine kinase</fullName>
    </submittedName>
</protein>
<dbReference type="InterPro" id="IPR003594">
    <property type="entry name" value="HATPase_dom"/>
</dbReference>
<evidence type="ECO:0000256" key="1">
    <source>
        <dbReference type="ARBA" id="ARBA00022679"/>
    </source>
</evidence>
<keyword evidence="3" id="KW-0902">Two-component regulatory system</keyword>
<feature type="domain" description="Signal transduction histidine kinase subgroup 3 dimerisation and phosphoacceptor" evidence="6">
    <location>
        <begin position="123"/>
        <end position="188"/>
    </location>
</feature>
<accession>A0AAU6WHD3</accession>
<dbReference type="GO" id="GO:0000155">
    <property type="term" value="F:phosphorelay sensor kinase activity"/>
    <property type="evidence" value="ECO:0007669"/>
    <property type="project" value="InterPro"/>
</dbReference>
<dbReference type="Pfam" id="PF07730">
    <property type="entry name" value="HisKA_3"/>
    <property type="match status" value="1"/>
</dbReference>
<dbReference type="Pfam" id="PF02518">
    <property type="entry name" value="HATPase_c"/>
    <property type="match status" value="1"/>
</dbReference>
<feature type="transmembrane region" description="Helical" evidence="4">
    <location>
        <begin position="79"/>
        <end position="98"/>
    </location>
</feature>
<feature type="transmembrane region" description="Helical" evidence="4">
    <location>
        <begin position="339"/>
        <end position="359"/>
    </location>
</feature>
<dbReference type="PANTHER" id="PTHR24421">
    <property type="entry name" value="NITRATE/NITRITE SENSOR PROTEIN NARX-RELATED"/>
    <property type="match status" value="1"/>
</dbReference>
<evidence type="ECO:0000256" key="4">
    <source>
        <dbReference type="SAM" id="Phobius"/>
    </source>
</evidence>
<reference evidence="7 8" key="1">
    <citation type="submission" date="2023-05" db="EMBL/GenBank/DDBJ databases">
        <title>Glutamicibacter sp. B1, complete genome.</title>
        <authorList>
            <person name="Long Y.H."/>
            <person name="Fang T."/>
            <person name="Li X.Y."/>
        </authorList>
    </citation>
    <scope>NUCLEOTIDE SEQUENCE [LARGE SCALE GENOMIC DNA]</scope>
    <source>
        <strain evidence="7 8">B1</strain>
    </source>
</reference>
<feature type="transmembrane region" description="Helical" evidence="4">
    <location>
        <begin position="54"/>
        <end position="73"/>
    </location>
</feature>
<proteinExistence type="predicted"/>
<dbReference type="RefSeq" id="WP_345474015.1">
    <property type="nucleotide sequence ID" value="NZ_CP125942.1"/>
</dbReference>
<dbReference type="PANTHER" id="PTHR24421:SF58">
    <property type="entry name" value="SIGNAL TRANSDUCTION HISTIDINE-PROTEIN KINASE_PHOSPHATASE UHPB"/>
    <property type="match status" value="1"/>
</dbReference>
<feature type="domain" description="Histidine kinase/HSP90-like ATPase" evidence="5">
    <location>
        <begin position="235"/>
        <end position="310"/>
    </location>
</feature>
<dbReference type="InterPro" id="IPR011712">
    <property type="entry name" value="Sig_transdc_His_kin_sub3_dim/P"/>
</dbReference>
<dbReference type="GO" id="GO:0016020">
    <property type="term" value="C:membrane"/>
    <property type="evidence" value="ECO:0007669"/>
    <property type="project" value="InterPro"/>
</dbReference>
<dbReference type="GO" id="GO:0046983">
    <property type="term" value="F:protein dimerization activity"/>
    <property type="evidence" value="ECO:0007669"/>
    <property type="project" value="InterPro"/>
</dbReference>
<dbReference type="InterPro" id="IPR036890">
    <property type="entry name" value="HATPase_C_sf"/>
</dbReference>
<keyword evidence="4" id="KW-1133">Transmembrane helix</keyword>
<dbReference type="Proteomes" id="UP001486888">
    <property type="component" value="Chromosome"/>
</dbReference>
<dbReference type="KEGG" id="gey:QMQ05_06595"/>
<keyword evidence="2 7" id="KW-0418">Kinase</keyword>
<sequence length="449" mass="48855">MTTQLKQILLLIFLALSAYLLPISTNGAWLVLAPVAAVGSFFAGRYVASALHGIVALVAGALASGVSLLLSAHVSALTFALNISTGVVLFVLLPWWAGRARANTLAFRAQERHHLELQAKLRERARIAEAMHDQLGHDMALLALSTGGLQVSLDKDTEAYSQAVRIRAQADEAVEHLHEIIEVLREPDEQASLVPSDQSVDRLIDQARNRGMQIDYQISGPLLIDATDAETGAVVRQVLQETLTNAAKYAPRQPVSINIDTRHQPVRVRISNPLEGQPIPQRPGASGLRGLREVLERHGGSLSVNHSETSFDVVAEVQRSRPRRESASATSAPKRTSRWLLVLVPVCAVAVMVVGLYVLQLATFRATALSPSDFQQLKPGMTRTEVAQRVQAEGLDQPLPVIDESQQPASGQCRYYAARTGVLEFGSEMFRLCFTDDVLTSADHLYPAP</sequence>
<name>A0AAU6WHD3_9MICC</name>
<evidence type="ECO:0000259" key="5">
    <source>
        <dbReference type="Pfam" id="PF02518"/>
    </source>
</evidence>
<dbReference type="AlphaFoldDB" id="A0AAU6WHD3"/>
<evidence type="ECO:0000256" key="3">
    <source>
        <dbReference type="ARBA" id="ARBA00023012"/>
    </source>
</evidence>
<keyword evidence="4" id="KW-0472">Membrane</keyword>
<dbReference type="InterPro" id="IPR050482">
    <property type="entry name" value="Sensor_HK_TwoCompSys"/>
</dbReference>
<dbReference type="SUPFAM" id="SSF55874">
    <property type="entry name" value="ATPase domain of HSP90 chaperone/DNA topoisomerase II/histidine kinase"/>
    <property type="match status" value="1"/>
</dbReference>